<dbReference type="EMBL" id="JAMZIH010008738">
    <property type="protein sequence ID" value="KAJ1671473.1"/>
    <property type="molecule type" value="Genomic_DNA"/>
</dbReference>
<gene>
    <name evidence="1" type="primary">RRN3_2</name>
    <name evidence="1" type="ORF">EV182_007610</name>
</gene>
<evidence type="ECO:0000313" key="2">
    <source>
        <dbReference type="Proteomes" id="UP001145114"/>
    </source>
</evidence>
<proteinExistence type="predicted"/>
<comment type="caution">
    <text evidence="1">The sequence shown here is derived from an EMBL/GenBank/DDBJ whole genome shotgun (WGS) entry which is preliminary data.</text>
</comment>
<protein>
    <submittedName>
        <fullName evidence="1">DNA independent RNA polymerase I transcription factor</fullName>
    </submittedName>
</protein>
<keyword evidence="2" id="KW-1185">Reference proteome</keyword>
<feature type="non-terminal residue" evidence="1">
    <location>
        <position position="1"/>
    </location>
</feature>
<name>A0ACC1HAF7_9FUNG</name>
<reference evidence="1" key="1">
    <citation type="submission" date="2022-06" db="EMBL/GenBank/DDBJ databases">
        <title>Phylogenomic reconstructions and comparative analyses of Kickxellomycotina fungi.</title>
        <authorList>
            <person name="Reynolds N.K."/>
            <person name="Stajich J.E."/>
            <person name="Barry K."/>
            <person name="Grigoriev I.V."/>
            <person name="Crous P."/>
            <person name="Smith M.E."/>
        </authorList>
    </citation>
    <scope>NUCLEOTIDE SEQUENCE</scope>
    <source>
        <strain evidence="1">RSA 2271</strain>
    </source>
</reference>
<sequence length="273" mass="31148">SYTTNALQQVKKGHTAEYHELVKLFLWSRPTATFNRLDQQQQQQQQRSSEDQAQQLLPWLPALSENVSRLDLTYHALVSAIVCNNWMSNSIPEFYAKYRTLVLQIITAQPAWIPEIIRALVSWFFYRSTRASAGRADTQVVHSRVHELLQKIFALVPTAPSSLYTAIHSAFPHKREKFSRQKLYLTNVLRALEYTPSIRRSVLGLIFDRILQIDVEIQVEVEELELGQHTDLPSADNYDEPPNSPQDGDIFELELDSGAPPPPLSPSLAQLSN</sequence>
<organism evidence="1 2">
    <name type="scientific">Spiromyces aspiralis</name>
    <dbReference type="NCBI Taxonomy" id="68401"/>
    <lineage>
        <taxon>Eukaryota</taxon>
        <taxon>Fungi</taxon>
        <taxon>Fungi incertae sedis</taxon>
        <taxon>Zoopagomycota</taxon>
        <taxon>Kickxellomycotina</taxon>
        <taxon>Kickxellomycetes</taxon>
        <taxon>Kickxellales</taxon>
        <taxon>Kickxellaceae</taxon>
        <taxon>Spiromyces</taxon>
    </lineage>
</organism>
<accession>A0ACC1HAF7</accession>
<dbReference type="Proteomes" id="UP001145114">
    <property type="component" value="Unassembled WGS sequence"/>
</dbReference>
<evidence type="ECO:0000313" key="1">
    <source>
        <dbReference type="EMBL" id="KAJ1671473.1"/>
    </source>
</evidence>
<feature type="non-terminal residue" evidence="1">
    <location>
        <position position="273"/>
    </location>
</feature>